<dbReference type="Proteomes" id="UP000253410">
    <property type="component" value="Unassembled WGS sequence"/>
</dbReference>
<keyword evidence="2" id="KW-1185">Reference proteome</keyword>
<dbReference type="RefSeq" id="WP_113614082.1">
    <property type="nucleotide sequence ID" value="NZ_QFFJ01000001.1"/>
</dbReference>
<name>A0A365Y0M9_9BACT</name>
<proteinExistence type="predicted"/>
<sequence length="145" mass="17183">MDWIISREEAIGRLRNTKLDFLVYEDLISSNALFDAMLGLRFKKIERKAIEGWNANKDLTLLDFADFFFPSVGERESILLISDEGHVKKWVFALSINEMTSFANWYEDYFNREFFEYGDYLVVFPCLNMIRHIDDEGGMNEYIVY</sequence>
<evidence type="ECO:0000313" key="2">
    <source>
        <dbReference type="Proteomes" id="UP000253410"/>
    </source>
</evidence>
<dbReference type="AlphaFoldDB" id="A0A365Y0M9"/>
<comment type="caution">
    <text evidence="1">The sequence shown here is derived from an EMBL/GenBank/DDBJ whole genome shotgun (WGS) entry which is preliminary data.</text>
</comment>
<reference evidence="1 2" key="1">
    <citation type="submission" date="2018-05" db="EMBL/GenBank/DDBJ databases">
        <title>Chitinophaga sp. K3CV102501T nov., isolated from isolated from a monsoon evergreen broad-leaved forest soil.</title>
        <authorList>
            <person name="Lv Y."/>
        </authorList>
    </citation>
    <scope>NUCLEOTIDE SEQUENCE [LARGE SCALE GENOMIC DNA]</scope>
    <source>
        <strain evidence="1 2">GDMCC 1.1325</strain>
    </source>
</reference>
<organism evidence="1 2">
    <name type="scientific">Chitinophaga flava</name>
    <dbReference type="NCBI Taxonomy" id="2259036"/>
    <lineage>
        <taxon>Bacteria</taxon>
        <taxon>Pseudomonadati</taxon>
        <taxon>Bacteroidota</taxon>
        <taxon>Chitinophagia</taxon>
        <taxon>Chitinophagales</taxon>
        <taxon>Chitinophagaceae</taxon>
        <taxon>Chitinophaga</taxon>
    </lineage>
</organism>
<protein>
    <submittedName>
        <fullName evidence="1">Uncharacterized protein</fullName>
    </submittedName>
</protein>
<dbReference type="EMBL" id="QFFJ01000001">
    <property type="protein sequence ID" value="RBL91484.1"/>
    <property type="molecule type" value="Genomic_DNA"/>
</dbReference>
<dbReference type="OrthoDB" id="677703at2"/>
<gene>
    <name evidence="1" type="ORF">DF182_02405</name>
</gene>
<accession>A0A365Y0M9</accession>
<evidence type="ECO:0000313" key="1">
    <source>
        <dbReference type="EMBL" id="RBL91484.1"/>
    </source>
</evidence>